<feature type="domain" description="RecF/RecN/SMC N-terminal" evidence="11">
    <location>
        <begin position="4"/>
        <end position="328"/>
    </location>
</feature>
<dbReference type="OrthoDB" id="9803889at2"/>
<dbReference type="GO" id="GO:0009432">
    <property type="term" value="P:SOS response"/>
    <property type="evidence" value="ECO:0007669"/>
    <property type="project" value="UniProtKB-UniRule"/>
</dbReference>
<dbReference type="Gene3D" id="1.20.1050.90">
    <property type="entry name" value="RecF/RecN/SMC, N-terminal domain"/>
    <property type="match status" value="1"/>
</dbReference>
<dbReference type="AlphaFoldDB" id="A0A1T2L885"/>
<gene>
    <name evidence="9" type="primary">recF</name>
    <name evidence="12" type="ORF">BOW52_04775</name>
</gene>
<dbReference type="PANTHER" id="PTHR32182:SF0">
    <property type="entry name" value="DNA REPLICATION AND REPAIR PROTEIN RECF"/>
    <property type="match status" value="1"/>
</dbReference>
<feature type="binding site" evidence="9">
    <location>
        <begin position="30"/>
        <end position="37"/>
    </location>
    <ligand>
        <name>ATP</name>
        <dbReference type="ChEBI" id="CHEBI:30616"/>
    </ligand>
</feature>
<keyword evidence="4 9" id="KW-0963">Cytoplasm</keyword>
<organism evidence="12 13">
    <name type="scientific">Solemya elarraichensis gill symbiont</name>
    <dbReference type="NCBI Taxonomy" id="1918949"/>
    <lineage>
        <taxon>Bacteria</taxon>
        <taxon>Pseudomonadati</taxon>
        <taxon>Pseudomonadota</taxon>
        <taxon>Gammaproteobacteria</taxon>
        <taxon>sulfur-oxidizing symbionts</taxon>
    </lineage>
</organism>
<comment type="function">
    <text evidence="9 10">The RecF protein is involved in DNA metabolism; it is required for DNA replication and normal SOS inducibility. RecF binds preferentially to single-stranded, linear DNA. It also seems to bind ATP.</text>
</comment>
<dbReference type="PANTHER" id="PTHR32182">
    <property type="entry name" value="DNA REPLICATION AND REPAIR PROTEIN RECF"/>
    <property type="match status" value="1"/>
</dbReference>
<evidence type="ECO:0000256" key="10">
    <source>
        <dbReference type="RuleBase" id="RU000578"/>
    </source>
</evidence>
<dbReference type="EMBL" id="MPRK01000065">
    <property type="protein sequence ID" value="OOZ41280.1"/>
    <property type="molecule type" value="Genomic_DNA"/>
</dbReference>
<dbReference type="Gene3D" id="3.40.50.300">
    <property type="entry name" value="P-loop containing nucleotide triphosphate hydrolases"/>
    <property type="match status" value="1"/>
</dbReference>
<evidence type="ECO:0000256" key="7">
    <source>
        <dbReference type="ARBA" id="ARBA00022840"/>
    </source>
</evidence>
<comment type="similarity">
    <text evidence="2 9 10">Belongs to the RecF family.</text>
</comment>
<dbReference type="Proteomes" id="UP000190198">
    <property type="component" value="Unassembled WGS sequence"/>
</dbReference>
<keyword evidence="9 10" id="KW-0227">DNA damage</keyword>
<dbReference type="PROSITE" id="PS00618">
    <property type="entry name" value="RECF_2"/>
    <property type="match status" value="1"/>
</dbReference>
<dbReference type="NCBIfam" id="TIGR00611">
    <property type="entry name" value="recf"/>
    <property type="match status" value="1"/>
</dbReference>
<keyword evidence="13" id="KW-1185">Reference proteome</keyword>
<dbReference type="SUPFAM" id="SSF52540">
    <property type="entry name" value="P-loop containing nucleoside triphosphate hydrolases"/>
    <property type="match status" value="1"/>
</dbReference>
<keyword evidence="9 10" id="KW-0742">SOS response</keyword>
<dbReference type="GO" id="GO:0000731">
    <property type="term" value="P:DNA synthesis involved in DNA repair"/>
    <property type="evidence" value="ECO:0007669"/>
    <property type="project" value="TreeGrafter"/>
</dbReference>
<protein>
    <recommendedName>
        <fullName evidence="3 9">DNA replication and repair protein RecF</fullName>
    </recommendedName>
</protein>
<reference evidence="12 13" key="1">
    <citation type="submission" date="2016-11" db="EMBL/GenBank/DDBJ databases">
        <title>Mixed transmission modes and dynamic genome evolution in an obligate animal-bacterial symbiosis.</title>
        <authorList>
            <person name="Russell S.L."/>
            <person name="Corbett-Detig R.B."/>
            <person name="Cavanaugh C.M."/>
        </authorList>
    </citation>
    <scope>NUCLEOTIDE SEQUENCE [LARGE SCALE GENOMIC DNA]</scope>
    <source>
        <strain evidence="12">Sp-SM6</strain>
    </source>
</reference>
<evidence type="ECO:0000313" key="13">
    <source>
        <dbReference type="Proteomes" id="UP000190198"/>
    </source>
</evidence>
<dbReference type="GO" id="GO:0005524">
    <property type="term" value="F:ATP binding"/>
    <property type="evidence" value="ECO:0007669"/>
    <property type="project" value="UniProtKB-UniRule"/>
</dbReference>
<dbReference type="InterPro" id="IPR027417">
    <property type="entry name" value="P-loop_NTPase"/>
</dbReference>
<comment type="caution">
    <text evidence="12">The sequence shown here is derived from an EMBL/GenBank/DDBJ whole genome shotgun (WGS) entry which is preliminary data.</text>
</comment>
<evidence type="ECO:0000313" key="12">
    <source>
        <dbReference type="EMBL" id="OOZ41280.1"/>
    </source>
</evidence>
<dbReference type="InterPro" id="IPR018078">
    <property type="entry name" value="DNA-binding_RecF_CS"/>
</dbReference>
<keyword evidence="6 9" id="KW-0547">Nucleotide-binding</keyword>
<dbReference type="RefSeq" id="WP_078476692.1">
    <property type="nucleotide sequence ID" value="NZ_MPRK01000065.1"/>
</dbReference>
<proteinExistence type="inferred from homology"/>
<accession>A0A1T2L885</accession>
<evidence type="ECO:0000259" key="11">
    <source>
        <dbReference type="Pfam" id="PF02463"/>
    </source>
</evidence>
<dbReference type="InterPro" id="IPR003395">
    <property type="entry name" value="RecF/RecN/SMC_N"/>
</dbReference>
<dbReference type="GO" id="GO:0006302">
    <property type="term" value="P:double-strand break repair"/>
    <property type="evidence" value="ECO:0007669"/>
    <property type="project" value="TreeGrafter"/>
</dbReference>
<keyword evidence="9 10" id="KW-0234">DNA repair</keyword>
<dbReference type="GO" id="GO:0006260">
    <property type="term" value="P:DNA replication"/>
    <property type="evidence" value="ECO:0007669"/>
    <property type="project" value="UniProtKB-UniRule"/>
</dbReference>
<evidence type="ECO:0000256" key="4">
    <source>
        <dbReference type="ARBA" id="ARBA00022490"/>
    </source>
</evidence>
<evidence type="ECO:0000256" key="5">
    <source>
        <dbReference type="ARBA" id="ARBA00022705"/>
    </source>
</evidence>
<evidence type="ECO:0000256" key="2">
    <source>
        <dbReference type="ARBA" id="ARBA00008016"/>
    </source>
</evidence>
<keyword evidence="8 9" id="KW-0238">DNA-binding</keyword>
<evidence type="ECO:0000256" key="6">
    <source>
        <dbReference type="ARBA" id="ARBA00022741"/>
    </source>
</evidence>
<sequence length="351" mass="39987">MSLDILTIKDFRNIESFELKLSPGFNQITGPNGAGKTSILEAIYVLSRGRSFRSSDVRHQIRRQQPFFEITARTEDSKLIGMRKSSSQVVARFNQQPVTRLSDIAEHLPVFAITPNSHQLLEGVPDIRRRFLDWGLFHVEHSYWKQIQLYNRILKQRNAALKMRDNSARHWDQQLTESAAIITSMRDSFIEKINQQFQTVVEQLMGEKKVRLAYAPGWDSKCLLLTEALNDKLSLDQERGFTSVGPHRCELKISINNRSIKDTLSRGQQKVVAIALIVAQVVYISSVTQKRPVLLIDDIPSELDSKHLQSLVAFLDDVNAQKIITSVHPIKELEEYTSTLFHVEHGSLGAS</sequence>
<comment type="subcellular location">
    <subcellularLocation>
        <location evidence="1 9 10">Cytoplasm</location>
    </subcellularLocation>
</comment>
<evidence type="ECO:0000256" key="3">
    <source>
        <dbReference type="ARBA" id="ARBA00020170"/>
    </source>
</evidence>
<dbReference type="GO" id="GO:0005737">
    <property type="term" value="C:cytoplasm"/>
    <property type="evidence" value="ECO:0007669"/>
    <property type="project" value="UniProtKB-SubCell"/>
</dbReference>
<dbReference type="GO" id="GO:0003697">
    <property type="term" value="F:single-stranded DNA binding"/>
    <property type="evidence" value="ECO:0007669"/>
    <property type="project" value="UniProtKB-UniRule"/>
</dbReference>
<dbReference type="Pfam" id="PF02463">
    <property type="entry name" value="SMC_N"/>
    <property type="match status" value="1"/>
</dbReference>
<dbReference type="InterPro" id="IPR042174">
    <property type="entry name" value="RecF_2"/>
</dbReference>
<dbReference type="InterPro" id="IPR001238">
    <property type="entry name" value="DNA-binding_RecF"/>
</dbReference>
<evidence type="ECO:0000256" key="9">
    <source>
        <dbReference type="HAMAP-Rule" id="MF_00365"/>
    </source>
</evidence>
<evidence type="ECO:0000256" key="1">
    <source>
        <dbReference type="ARBA" id="ARBA00004496"/>
    </source>
</evidence>
<evidence type="ECO:0000256" key="8">
    <source>
        <dbReference type="ARBA" id="ARBA00023125"/>
    </source>
</evidence>
<keyword evidence="5 9" id="KW-0235">DNA replication</keyword>
<dbReference type="HAMAP" id="MF_00365">
    <property type="entry name" value="RecF"/>
    <property type="match status" value="1"/>
</dbReference>
<keyword evidence="7 9" id="KW-0067">ATP-binding</keyword>
<name>A0A1T2L885_9GAMM</name>